<protein>
    <submittedName>
        <fullName evidence="3">Polymer-forming cytoskeletal protein</fullName>
    </submittedName>
</protein>
<keyword evidence="4" id="KW-1185">Reference proteome</keyword>
<dbReference type="Proteomes" id="UP000321129">
    <property type="component" value="Unassembled WGS sequence"/>
</dbReference>
<dbReference type="PANTHER" id="PTHR35024">
    <property type="entry name" value="HYPOTHETICAL CYTOSOLIC PROTEIN"/>
    <property type="match status" value="1"/>
</dbReference>
<evidence type="ECO:0000313" key="3">
    <source>
        <dbReference type="EMBL" id="TXC68372.1"/>
    </source>
</evidence>
<organism evidence="3 4">
    <name type="scientific">Flavisphingopyxis soli</name>
    <dbReference type="NCBI Taxonomy" id="2601267"/>
    <lineage>
        <taxon>Bacteria</taxon>
        <taxon>Pseudomonadati</taxon>
        <taxon>Pseudomonadota</taxon>
        <taxon>Alphaproteobacteria</taxon>
        <taxon>Sphingomonadales</taxon>
        <taxon>Sphingopyxidaceae</taxon>
        <taxon>Flavisphingopyxis</taxon>
    </lineage>
</organism>
<dbReference type="Pfam" id="PF04519">
    <property type="entry name" value="Bactofilin"/>
    <property type="match status" value="1"/>
</dbReference>
<evidence type="ECO:0000256" key="2">
    <source>
        <dbReference type="SAM" id="MobiDB-lite"/>
    </source>
</evidence>
<evidence type="ECO:0000256" key="1">
    <source>
        <dbReference type="ARBA" id="ARBA00044755"/>
    </source>
</evidence>
<dbReference type="RefSeq" id="WP_147123608.1">
    <property type="nucleotide sequence ID" value="NZ_VOPY01000003.1"/>
</dbReference>
<feature type="compositionally biased region" description="Basic and acidic residues" evidence="2">
    <location>
        <begin position="100"/>
        <end position="115"/>
    </location>
</feature>
<reference evidence="3 4" key="1">
    <citation type="submission" date="2019-08" db="EMBL/GenBank/DDBJ databases">
        <title>Sphingorhabdus soil sp. nov., isolated from arctic soil.</title>
        <authorList>
            <person name="Liu Y."/>
        </authorList>
    </citation>
    <scope>NUCLEOTIDE SEQUENCE [LARGE SCALE GENOMIC DNA]</scope>
    <source>
        <strain evidence="3 4">D-2Q-5-6</strain>
    </source>
</reference>
<dbReference type="OrthoDB" id="5738271at2"/>
<name>A0A5C6U6D3_9SPHN</name>
<feature type="region of interest" description="Disordered" evidence="2">
    <location>
        <begin position="100"/>
        <end position="135"/>
    </location>
</feature>
<sequence>MASNTTTFSVLGADVVVTGNISSTVDLHIDGCVEGDLKCANFVQGEGSAIKGAIVAETARIAGTVEGSIEARDLVIQRTARITGDVVYQNLTIENGGKVEGKFSHKRNAGERRAENAAGKTPLELVADKPQGMAG</sequence>
<proteinExistence type="inferred from homology"/>
<dbReference type="AlphaFoldDB" id="A0A5C6U6D3"/>
<dbReference type="EMBL" id="VOPY01000003">
    <property type="protein sequence ID" value="TXC68372.1"/>
    <property type="molecule type" value="Genomic_DNA"/>
</dbReference>
<evidence type="ECO:0000313" key="4">
    <source>
        <dbReference type="Proteomes" id="UP000321129"/>
    </source>
</evidence>
<accession>A0A5C6U6D3</accession>
<comment type="similarity">
    <text evidence="1">Belongs to the bactofilin family.</text>
</comment>
<dbReference type="InterPro" id="IPR007607">
    <property type="entry name" value="BacA/B"/>
</dbReference>
<dbReference type="PANTHER" id="PTHR35024:SF4">
    <property type="entry name" value="POLYMER-FORMING CYTOSKELETAL PROTEIN"/>
    <property type="match status" value="1"/>
</dbReference>
<comment type="caution">
    <text evidence="3">The sequence shown here is derived from an EMBL/GenBank/DDBJ whole genome shotgun (WGS) entry which is preliminary data.</text>
</comment>
<gene>
    <name evidence="3" type="ORF">FSZ31_11930</name>
</gene>